<dbReference type="Pfam" id="PF25583">
    <property type="entry name" value="WCX"/>
    <property type="match status" value="1"/>
</dbReference>
<dbReference type="PANTHER" id="PTHR34580">
    <property type="match status" value="1"/>
</dbReference>
<evidence type="ECO:0000256" key="2">
    <source>
        <dbReference type="ARBA" id="ARBA00023163"/>
    </source>
</evidence>
<dbReference type="Gene3D" id="1.10.10.10">
    <property type="entry name" value="Winged helix-like DNA-binding domain superfamily/Winged helix DNA-binding domain"/>
    <property type="match status" value="1"/>
</dbReference>
<keyword evidence="2" id="KW-0804">Transcription</keyword>
<dbReference type="InterPro" id="IPR026881">
    <property type="entry name" value="WYL_dom"/>
</dbReference>
<keyword evidence="1" id="KW-0805">Transcription regulation</keyword>
<dbReference type="PANTHER" id="PTHR34580:SF1">
    <property type="entry name" value="PROTEIN PAFC"/>
    <property type="match status" value="1"/>
</dbReference>
<dbReference type="EMBL" id="JAUSZV010000005">
    <property type="protein sequence ID" value="MDQ0906003.1"/>
    <property type="molecule type" value="Genomic_DNA"/>
</dbReference>
<dbReference type="RefSeq" id="WP_306973432.1">
    <property type="nucleotide sequence ID" value="NZ_JAUSZV010000005.1"/>
</dbReference>
<sequence length="330" mass="36070">MRADRLLSLLLCLQSRGQMTARHLAAELEVSVRTVYRDLEALSAAGIPVVASGGPGGGCRLMEGWRSPLLGISAEEATALLAVASEGGPLERIALGDALAQARLKLLSALPAAGREQVSLTASRFHIDTQAWFKPPEPVAHLAVLVDAVRRDRRLRLRHAQRDVRSDVDPLGLVAKAGVWYLVVRSDRGIRAHRASRITEAELLPESFTRPADFDLPAHWARWAAEFEASLDQLPVTVRLSAAGLAALPQVLGDTESAARAVPDPEEPGRYRLVLHFDDRRTACRRLLGFGPDAEVLEPADVRRELAETARRTAARYRNARYQNASDSMP</sequence>
<dbReference type="PROSITE" id="PS52050">
    <property type="entry name" value="WYL"/>
    <property type="match status" value="1"/>
</dbReference>
<gene>
    <name evidence="4" type="ORF">QFZ22_001988</name>
</gene>
<feature type="domain" description="HTH deoR-type" evidence="3">
    <location>
        <begin position="2"/>
        <end position="57"/>
    </location>
</feature>
<dbReference type="InterPro" id="IPR013196">
    <property type="entry name" value="HTH_11"/>
</dbReference>
<accession>A0AAW8F8W0</accession>
<dbReference type="Pfam" id="PF08279">
    <property type="entry name" value="HTH_11"/>
    <property type="match status" value="1"/>
</dbReference>
<dbReference type="Proteomes" id="UP001234216">
    <property type="component" value="Unassembled WGS sequence"/>
</dbReference>
<dbReference type="InterPro" id="IPR036390">
    <property type="entry name" value="WH_DNA-bd_sf"/>
</dbReference>
<dbReference type="PROSITE" id="PS51000">
    <property type="entry name" value="HTH_DEOR_2"/>
    <property type="match status" value="1"/>
</dbReference>
<dbReference type="AlphaFoldDB" id="A0AAW8F8W0"/>
<dbReference type="Pfam" id="PF13280">
    <property type="entry name" value="WYL"/>
    <property type="match status" value="1"/>
</dbReference>
<dbReference type="GO" id="GO:0003700">
    <property type="term" value="F:DNA-binding transcription factor activity"/>
    <property type="evidence" value="ECO:0007669"/>
    <property type="project" value="InterPro"/>
</dbReference>
<dbReference type="InterPro" id="IPR028349">
    <property type="entry name" value="PafC-like"/>
</dbReference>
<reference evidence="4" key="1">
    <citation type="submission" date="2023-07" db="EMBL/GenBank/DDBJ databases">
        <title>Comparative genomics of wheat-associated soil bacteria to identify genetic determinants of phenazine resistance.</title>
        <authorList>
            <person name="Mouncey N."/>
        </authorList>
    </citation>
    <scope>NUCLEOTIDE SEQUENCE</scope>
    <source>
        <strain evidence="4">V4I22</strain>
    </source>
</reference>
<dbReference type="InterPro" id="IPR051534">
    <property type="entry name" value="CBASS_pafABC_assoc_protein"/>
</dbReference>
<proteinExistence type="predicted"/>
<keyword evidence="4" id="KW-0238">DNA-binding</keyword>
<dbReference type="InterPro" id="IPR001034">
    <property type="entry name" value="DeoR_HTH"/>
</dbReference>
<dbReference type="InterPro" id="IPR057727">
    <property type="entry name" value="WCX_dom"/>
</dbReference>
<dbReference type="SUPFAM" id="SSF46785">
    <property type="entry name" value="Winged helix' DNA-binding domain"/>
    <property type="match status" value="1"/>
</dbReference>
<evidence type="ECO:0000313" key="4">
    <source>
        <dbReference type="EMBL" id="MDQ0906003.1"/>
    </source>
</evidence>
<protein>
    <submittedName>
        <fullName evidence="4">DNA-binding transcriptional regulator YafY</fullName>
    </submittedName>
</protein>
<evidence type="ECO:0000256" key="1">
    <source>
        <dbReference type="ARBA" id="ARBA00023015"/>
    </source>
</evidence>
<dbReference type="InterPro" id="IPR036388">
    <property type="entry name" value="WH-like_DNA-bd_sf"/>
</dbReference>
<evidence type="ECO:0000313" key="5">
    <source>
        <dbReference type="Proteomes" id="UP001234216"/>
    </source>
</evidence>
<dbReference type="PIRSF" id="PIRSF016838">
    <property type="entry name" value="PafC"/>
    <property type="match status" value="1"/>
</dbReference>
<evidence type="ECO:0000259" key="3">
    <source>
        <dbReference type="PROSITE" id="PS51000"/>
    </source>
</evidence>
<dbReference type="GO" id="GO:0003677">
    <property type="term" value="F:DNA binding"/>
    <property type="evidence" value="ECO:0007669"/>
    <property type="project" value="UniProtKB-KW"/>
</dbReference>
<organism evidence="4 5">
    <name type="scientific">Streptomyces canus</name>
    <dbReference type="NCBI Taxonomy" id="58343"/>
    <lineage>
        <taxon>Bacteria</taxon>
        <taxon>Bacillati</taxon>
        <taxon>Actinomycetota</taxon>
        <taxon>Actinomycetes</taxon>
        <taxon>Kitasatosporales</taxon>
        <taxon>Streptomycetaceae</taxon>
        <taxon>Streptomyces</taxon>
        <taxon>Streptomyces aurantiacus group</taxon>
    </lineage>
</organism>
<name>A0AAW8F8W0_9ACTN</name>
<comment type="caution">
    <text evidence="4">The sequence shown here is derived from an EMBL/GenBank/DDBJ whole genome shotgun (WGS) entry which is preliminary data.</text>
</comment>